<organism evidence="4 5">
    <name type="scientific">Flavobacterium suaedae</name>
    <dbReference type="NCBI Taxonomy" id="1767027"/>
    <lineage>
        <taxon>Bacteria</taxon>
        <taxon>Pseudomonadati</taxon>
        <taxon>Bacteroidota</taxon>
        <taxon>Flavobacteriia</taxon>
        <taxon>Flavobacteriales</taxon>
        <taxon>Flavobacteriaceae</taxon>
        <taxon>Flavobacterium</taxon>
    </lineage>
</organism>
<evidence type="ECO:0000259" key="3">
    <source>
        <dbReference type="PROSITE" id="PS00745"/>
    </source>
</evidence>
<dbReference type="InterPro" id="IPR045853">
    <property type="entry name" value="Pep_chain_release_fac_I_sf"/>
</dbReference>
<dbReference type="Gene3D" id="3.30.160.20">
    <property type="match status" value="1"/>
</dbReference>
<dbReference type="PANTHER" id="PTHR47814:SF1">
    <property type="entry name" value="PEPTIDYL-TRNA HYDROLASE ARFB"/>
    <property type="match status" value="1"/>
</dbReference>
<gene>
    <name evidence="4" type="ORF">GCM10007424_27040</name>
</gene>
<evidence type="ECO:0000256" key="2">
    <source>
        <dbReference type="SAM" id="MobiDB-lite"/>
    </source>
</evidence>
<comment type="caution">
    <text evidence="4">The sequence shown here is derived from an EMBL/GenBank/DDBJ whole genome shotgun (WGS) entry which is preliminary data.</text>
</comment>
<comment type="similarity">
    <text evidence="1">Belongs to the prokaryotic/mitochondrial release factor family.</text>
</comment>
<keyword evidence="5" id="KW-1185">Reference proteome</keyword>
<feature type="compositionally biased region" description="Basic and acidic residues" evidence="2">
    <location>
        <begin position="120"/>
        <end position="133"/>
    </location>
</feature>
<dbReference type="Proteomes" id="UP000615760">
    <property type="component" value="Unassembled WGS sequence"/>
</dbReference>
<proteinExistence type="inferred from homology"/>
<dbReference type="PROSITE" id="PS00745">
    <property type="entry name" value="RF_PROK_I"/>
    <property type="match status" value="1"/>
</dbReference>
<feature type="compositionally biased region" description="Basic residues" evidence="2">
    <location>
        <begin position="99"/>
        <end position="119"/>
    </location>
</feature>
<protein>
    <submittedName>
        <fullName evidence="4">Aminoacyl-tRNA hydrolase</fullName>
    </submittedName>
</protein>
<dbReference type="PANTHER" id="PTHR47814">
    <property type="entry name" value="PEPTIDYL-TRNA HYDROLASE ARFB"/>
    <property type="match status" value="1"/>
</dbReference>
<name>A0ABQ1K300_9FLAO</name>
<dbReference type="SUPFAM" id="SSF75620">
    <property type="entry name" value="Release factor"/>
    <property type="match status" value="1"/>
</dbReference>
<dbReference type="RefSeq" id="WP_188621848.1">
    <property type="nucleotide sequence ID" value="NZ_BMJE01000008.1"/>
</dbReference>
<feature type="region of interest" description="Disordered" evidence="2">
    <location>
        <begin position="99"/>
        <end position="133"/>
    </location>
</feature>
<dbReference type="GO" id="GO:0016787">
    <property type="term" value="F:hydrolase activity"/>
    <property type="evidence" value="ECO:0007669"/>
    <property type="project" value="UniProtKB-KW"/>
</dbReference>
<dbReference type="EMBL" id="BMJE01000008">
    <property type="protein sequence ID" value="GGB85573.1"/>
    <property type="molecule type" value="Genomic_DNA"/>
</dbReference>
<evidence type="ECO:0000313" key="5">
    <source>
        <dbReference type="Proteomes" id="UP000615760"/>
    </source>
</evidence>
<dbReference type="Pfam" id="PF00472">
    <property type="entry name" value="RF-1"/>
    <property type="match status" value="1"/>
</dbReference>
<dbReference type="InterPro" id="IPR000352">
    <property type="entry name" value="Pep_chain_release_fac_I"/>
</dbReference>
<accession>A0ABQ1K300</accession>
<dbReference type="NCBIfam" id="NF006718">
    <property type="entry name" value="PRK09256.1"/>
    <property type="match status" value="1"/>
</dbReference>
<feature type="domain" description="Prokaryotic-type class I peptide chain release factors" evidence="3">
    <location>
        <begin position="16"/>
        <end position="32"/>
    </location>
</feature>
<evidence type="ECO:0000256" key="1">
    <source>
        <dbReference type="ARBA" id="ARBA00010835"/>
    </source>
</evidence>
<sequence length="133" mass="15300">MNKEVLQQELNYKTARSSGSGGQNVNKVETKVILSFNINESKGLTEDEKQTISKNIATRLSNEGVLVLQCDEDRSQLRNKKIVTDRFFTILDNAVIKPKQRKPTKVPKAVIKKRLKNKKLNSEKKQMRKRPDF</sequence>
<keyword evidence="4" id="KW-0378">Hydrolase</keyword>
<reference evidence="5" key="1">
    <citation type="journal article" date="2019" name="Int. J. Syst. Evol. Microbiol.">
        <title>The Global Catalogue of Microorganisms (GCM) 10K type strain sequencing project: providing services to taxonomists for standard genome sequencing and annotation.</title>
        <authorList>
            <consortium name="The Broad Institute Genomics Platform"/>
            <consortium name="The Broad Institute Genome Sequencing Center for Infectious Disease"/>
            <person name="Wu L."/>
            <person name="Ma J."/>
        </authorList>
    </citation>
    <scope>NUCLEOTIDE SEQUENCE [LARGE SCALE GENOMIC DNA]</scope>
    <source>
        <strain evidence="5">CGMCC 1.15461</strain>
    </source>
</reference>
<evidence type="ECO:0000313" key="4">
    <source>
        <dbReference type="EMBL" id="GGB85573.1"/>
    </source>
</evidence>